<evidence type="ECO:0000313" key="1">
    <source>
        <dbReference type="EMBL" id="KAA1176463.1"/>
    </source>
</evidence>
<evidence type="ECO:0000313" key="2">
    <source>
        <dbReference type="Proteomes" id="UP000323608"/>
    </source>
</evidence>
<sequence>MSEQQKNVENLRAVREALVKRRREKASIAATSDSLGTIKVVIELQQQIEIIDRAISDELKEFDPEVWKKVFG</sequence>
<proteinExistence type="predicted"/>
<organism evidence="1 2">
    <name type="scientific">Rhizobium tropici</name>
    <dbReference type="NCBI Taxonomy" id="398"/>
    <lineage>
        <taxon>Bacteria</taxon>
        <taxon>Pseudomonadati</taxon>
        <taxon>Pseudomonadota</taxon>
        <taxon>Alphaproteobacteria</taxon>
        <taxon>Hyphomicrobiales</taxon>
        <taxon>Rhizobiaceae</taxon>
        <taxon>Rhizobium/Agrobacterium group</taxon>
        <taxon>Rhizobium</taxon>
    </lineage>
</organism>
<dbReference type="AlphaFoldDB" id="A0A5B0VPT1"/>
<comment type="caution">
    <text evidence="1">The sequence shown here is derived from an EMBL/GenBank/DDBJ whole genome shotgun (WGS) entry which is preliminary data.</text>
</comment>
<dbReference type="EMBL" id="VNIP01000017">
    <property type="protein sequence ID" value="KAA1176463.1"/>
    <property type="molecule type" value="Genomic_DNA"/>
</dbReference>
<accession>A0A5B0VPT1</accession>
<protein>
    <submittedName>
        <fullName evidence="1">Uncharacterized protein</fullName>
    </submittedName>
</protein>
<dbReference type="RefSeq" id="WP_149637809.1">
    <property type="nucleotide sequence ID" value="NZ_VNIP01000017.1"/>
</dbReference>
<name>A0A5B0VPT1_RHITR</name>
<dbReference type="Proteomes" id="UP000323608">
    <property type="component" value="Unassembled WGS sequence"/>
</dbReference>
<reference evidence="1 2" key="1">
    <citation type="submission" date="2019-07" db="EMBL/GenBank/DDBJ databases">
        <title>The Draft Genome Sequence of Rhizobium tropici SARCC-755 Associated with Superior Nodulation on Pigeonpea (Cajanus cajan (L.) Millsp.).</title>
        <authorList>
            <person name="Bopape F.L."/>
            <person name="Hassen A.I."/>
            <person name="Swanevelder Z.H."/>
            <person name="Gwata E.T."/>
        </authorList>
    </citation>
    <scope>NUCLEOTIDE SEQUENCE [LARGE SCALE GENOMIC DNA]</scope>
    <source>
        <strain evidence="1 2">SARCC-755</strain>
    </source>
</reference>
<gene>
    <name evidence="1" type="ORF">FP026_27875</name>
</gene>